<protein>
    <recommendedName>
        <fullName evidence="3">F-box domain-containing protein</fullName>
    </recommendedName>
</protein>
<proteinExistence type="predicted"/>
<comment type="caution">
    <text evidence="1">The sequence shown here is derived from an EMBL/GenBank/DDBJ whole genome shotgun (WGS) entry which is preliminary data.</text>
</comment>
<dbReference type="Proteomes" id="UP001212997">
    <property type="component" value="Unassembled WGS sequence"/>
</dbReference>
<organism evidence="1 2">
    <name type="scientific">Meripilus lineatus</name>
    <dbReference type="NCBI Taxonomy" id="2056292"/>
    <lineage>
        <taxon>Eukaryota</taxon>
        <taxon>Fungi</taxon>
        <taxon>Dikarya</taxon>
        <taxon>Basidiomycota</taxon>
        <taxon>Agaricomycotina</taxon>
        <taxon>Agaricomycetes</taxon>
        <taxon>Polyporales</taxon>
        <taxon>Meripilaceae</taxon>
        <taxon>Meripilus</taxon>
    </lineage>
</organism>
<dbReference type="EMBL" id="JANAWD010000451">
    <property type="protein sequence ID" value="KAJ3479262.1"/>
    <property type="molecule type" value="Genomic_DNA"/>
</dbReference>
<name>A0AAD5YFI4_9APHY</name>
<gene>
    <name evidence="1" type="ORF">NLI96_g9186</name>
</gene>
<dbReference type="AlphaFoldDB" id="A0AAD5YFI4"/>
<keyword evidence="2" id="KW-1185">Reference proteome</keyword>
<dbReference type="SUPFAM" id="SSF52047">
    <property type="entry name" value="RNI-like"/>
    <property type="match status" value="1"/>
</dbReference>
<sequence length="557" mass="64170">MPKRSSSWILPLEICERVIDYVSLETWTTTKFSQPFPSISQSLYVCTLVCRDWVPRSRINLYRYIHLDSNYKTERLLQSLSTFRGLGEYVDHLCIDCFTDYAGSNGWIYSALRALPLLLPHVRQLEYRSLPTLHNIFALYLSRFSVVRTLYLRDLMYQSFQEIVFVVNSLRNLEELTIASCRWKAPGRFYSGRSHMFFALNVTGLESAATIDALRWAVASHSTTALTKVQLDVHEHTPELDMLLESSLQTLRVLFLTFYNHTPFESGHILPCWMDQSKLRHLSLVFSDSERDTAPDYPSILQTIPNCLPTTLLTIQLDFGGFSENLMSEHTWAHWKAIDAALTASQFREIRFVGIMWKIPRSFQEQESPFSSLEGVKQRLETLDRDGVFKRTLPGLYSRKLLWCGEWLSRRFIMVYPGDWQSLPSRPRARYEQFDYRALCRTDNINTLTSLPRARSTSDALVYETIDMAVYVNDVLWKSPGSVTKVSLFAWYIVIAQVGGSRTSQVYSMLTPIDSSRHKVDAIRATSSTLSAHTQKIAISELPEECTEVTSALRRSR</sequence>
<accession>A0AAD5YFI4</accession>
<evidence type="ECO:0000313" key="2">
    <source>
        <dbReference type="Proteomes" id="UP001212997"/>
    </source>
</evidence>
<evidence type="ECO:0000313" key="1">
    <source>
        <dbReference type="EMBL" id="KAJ3479262.1"/>
    </source>
</evidence>
<reference evidence="1" key="1">
    <citation type="submission" date="2022-07" db="EMBL/GenBank/DDBJ databases">
        <title>Genome Sequence of Physisporinus lineatus.</title>
        <authorList>
            <person name="Buettner E."/>
        </authorList>
    </citation>
    <scope>NUCLEOTIDE SEQUENCE</scope>
    <source>
        <strain evidence="1">VT162</strain>
    </source>
</reference>
<evidence type="ECO:0008006" key="3">
    <source>
        <dbReference type="Google" id="ProtNLM"/>
    </source>
</evidence>